<name>A0ABV9KS37_9BACT</name>
<organism evidence="1 2">
    <name type="scientific">Dysgonomonas termitidis</name>
    <dbReference type="NCBI Taxonomy" id="1516126"/>
    <lineage>
        <taxon>Bacteria</taxon>
        <taxon>Pseudomonadati</taxon>
        <taxon>Bacteroidota</taxon>
        <taxon>Bacteroidia</taxon>
        <taxon>Bacteroidales</taxon>
        <taxon>Dysgonomonadaceae</taxon>
        <taxon>Dysgonomonas</taxon>
    </lineage>
</organism>
<dbReference type="EMBL" id="JBHSGN010000041">
    <property type="protein sequence ID" value="MFC4672975.1"/>
    <property type="molecule type" value="Genomic_DNA"/>
</dbReference>
<gene>
    <name evidence="1" type="ORF">ACFO6W_04655</name>
</gene>
<proteinExistence type="predicted"/>
<sequence length="341" mass="39622">MGYTLKLDIYYFTLKKIKEETTRRIRGEERVAYLTEKDECILKDFVNTLSIEEIDEANYMKVFLEDFINGFNSSFKPNKNNTQAMSVTTDQFKGYDSNDYTVWGIFKGGATGIEYDIYQSSNATIPTSKVAGDSVTSLYYFYKIWMPIDSNVGILMVQSYTNTGCTTLFKEQLSSYFIAKGYKAEWSKCIPDEYIDRFLKDGYISEIQVVHRNRDTNRPLNPVFNPFTHAKRRSIFSRFKIPFKDFISVVNYKNVLKSQIKAIDTDYDETQDKVKLFYVDSEGKRANATLANIDSILPTITLDDSLKEDNSQLPKWDDLHQYTKGMLNDIKRQISYTPKLR</sequence>
<dbReference type="Proteomes" id="UP001596023">
    <property type="component" value="Unassembled WGS sequence"/>
</dbReference>
<dbReference type="RefSeq" id="WP_379994203.1">
    <property type="nucleotide sequence ID" value="NZ_JBHSGN010000041.1"/>
</dbReference>
<protein>
    <submittedName>
        <fullName evidence="1">Uncharacterized protein</fullName>
    </submittedName>
</protein>
<accession>A0ABV9KS37</accession>
<reference evidence="2" key="1">
    <citation type="journal article" date="2019" name="Int. J. Syst. Evol. Microbiol.">
        <title>The Global Catalogue of Microorganisms (GCM) 10K type strain sequencing project: providing services to taxonomists for standard genome sequencing and annotation.</title>
        <authorList>
            <consortium name="The Broad Institute Genomics Platform"/>
            <consortium name="The Broad Institute Genome Sequencing Center for Infectious Disease"/>
            <person name="Wu L."/>
            <person name="Ma J."/>
        </authorList>
    </citation>
    <scope>NUCLEOTIDE SEQUENCE [LARGE SCALE GENOMIC DNA]</scope>
    <source>
        <strain evidence="2">CCUG 66188</strain>
    </source>
</reference>
<evidence type="ECO:0000313" key="1">
    <source>
        <dbReference type="EMBL" id="MFC4672975.1"/>
    </source>
</evidence>
<comment type="caution">
    <text evidence="1">The sequence shown here is derived from an EMBL/GenBank/DDBJ whole genome shotgun (WGS) entry which is preliminary data.</text>
</comment>
<evidence type="ECO:0000313" key="2">
    <source>
        <dbReference type="Proteomes" id="UP001596023"/>
    </source>
</evidence>
<keyword evidence="2" id="KW-1185">Reference proteome</keyword>